<evidence type="ECO:0000313" key="8">
    <source>
        <dbReference type="EMBL" id="TCN48788.1"/>
    </source>
</evidence>
<dbReference type="InterPro" id="IPR050557">
    <property type="entry name" value="RTX_toxin/Mannuronan_C5-epim"/>
</dbReference>
<organism evidence="8 9">
    <name type="scientific">Shinella granuli</name>
    <dbReference type="NCBI Taxonomy" id="323621"/>
    <lineage>
        <taxon>Bacteria</taxon>
        <taxon>Pseudomonadati</taxon>
        <taxon>Pseudomonadota</taxon>
        <taxon>Alphaproteobacteria</taxon>
        <taxon>Hyphomicrobiales</taxon>
        <taxon>Rhizobiaceae</taxon>
        <taxon>Shinella</taxon>
    </lineage>
</organism>
<dbReference type="PANTHER" id="PTHR38340:SF1">
    <property type="entry name" value="S-LAYER PROTEIN"/>
    <property type="match status" value="1"/>
</dbReference>
<evidence type="ECO:0000256" key="3">
    <source>
        <dbReference type="ARBA" id="ARBA00022525"/>
    </source>
</evidence>
<dbReference type="InterPro" id="IPR013858">
    <property type="entry name" value="Peptidase_M10B_C"/>
</dbReference>
<dbReference type="Proteomes" id="UP000295351">
    <property type="component" value="Unassembled WGS sequence"/>
</dbReference>
<dbReference type="GO" id="GO:0005615">
    <property type="term" value="C:extracellular space"/>
    <property type="evidence" value="ECO:0007669"/>
    <property type="project" value="InterPro"/>
</dbReference>
<dbReference type="Gene3D" id="1.10.530.40">
    <property type="match status" value="1"/>
</dbReference>
<evidence type="ECO:0000256" key="5">
    <source>
        <dbReference type="ARBA" id="ARBA00022638"/>
    </source>
</evidence>
<dbReference type="GO" id="GO:0042742">
    <property type="term" value="P:defense response to bacterium"/>
    <property type="evidence" value="ECO:0007669"/>
    <property type="project" value="UniProtKB-KW"/>
</dbReference>
<evidence type="ECO:0000256" key="1">
    <source>
        <dbReference type="ARBA" id="ARBA00001913"/>
    </source>
</evidence>
<proteinExistence type="predicted"/>
<dbReference type="GO" id="GO:0005509">
    <property type="term" value="F:calcium ion binding"/>
    <property type="evidence" value="ECO:0007669"/>
    <property type="project" value="InterPro"/>
</dbReference>
<dbReference type="EMBL" id="SLVX01000001">
    <property type="protein sequence ID" value="TCN48788.1"/>
    <property type="molecule type" value="Genomic_DNA"/>
</dbReference>
<evidence type="ECO:0000313" key="9">
    <source>
        <dbReference type="Proteomes" id="UP000295351"/>
    </source>
</evidence>
<dbReference type="InterPro" id="IPR018511">
    <property type="entry name" value="Hemolysin-typ_Ca-bd_CS"/>
</dbReference>
<dbReference type="Gene3D" id="2.150.10.10">
    <property type="entry name" value="Serralysin-like metalloprotease, C-terminal"/>
    <property type="match status" value="1"/>
</dbReference>
<keyword evidence="4" id="KW-0929">Antimicrobial</keyword>
<dbReference type="AlphaFoldDB" id="A0A4R2D2W7"/>
<dbReference type="InterPro" id="IPR001343">
    <property type="entry name" value="Hemolysn_Ca-bd"/>
</dbReference>
<reference evidence="8 9" key="1">
    <citation type="submission" date="2019-03" db="EMBL/GenBank/DDBJ databases">
        <title>Genomic Encyclopedia of Type Strains, Phase IV (KMG-IV): sequencing the most valuable type-strain genomes for metagenomic binning, comparative biology and taxonomic classification.</title>
        <authorList>
            <person name="Goeker M."/>
        </authorList>
    </citation>
    <scope>NUCLEOTIDE SEQUENCE [LARGE SCALE GENOMIC DNA]</scope>
    <source>
        <strain evidence="8 9">DSM 18401</strain>
    </source>
</reference>
<dbReference type="GO" id="GO:0003796">
    <property type="term" value="F:lysozyme activity"/>
    <property type="evidence" value="ECO:0007669"/>
    <property type="project" value="InterPro"/>
</dbReference>
<keyword evidence="9" id="KW-1185">Reference proteome</keyword>
<keyword evidence="5" id="KW-0081">Bacteriolytic enzyme</keyword>
<sequence length="465" mass="49047">MLKFTGLSTSAYRKTGFDLLLALEGSTRRAYLDTAADPAPTIGIGFNLRYNLEPVLKAIAGSGWSAALQAKLKAVIDQGYARGETALLNSRLDKVMADWNATRDPGVPKAFAFSSDAEIQTALAALSPRYEAAIDKWLAGIPNSTERAVLFSMAYNAPALLGPKLKAAILAGDRAEAWYEIRYNSNGSGHAGIANRRYVEAEQFKLFAREGTATTAEALDAGRMYAAHREKILSYESRFDADAAGRIKGFSGIDSIFEEYAPAIARLKAAYGITRGMALEELQVASATARNLTGDGTAHDSAANDADLLVGSSHANTLSGGRGDDALVGLAGNDRLDGGAGNDWLNGGAGADRLTGGAGADTFVFRSAAEIGLATRDRITDFEPGRDRIDLSAIDANGPEAGHSFTLLARGKAFTGDAGELRWYTTTANGKAVTIVEGDIDGDKAADFRLDLDGKLALSKGDFLL</sequence>
<dbReference type="SUPFAM" id="SSF53955">
    <property type="entry name" value="Lysozyme-like"/>
    <property type="match status" value="1"/>
</dbReference>
<evidence type="ECO:0000256" key="6">
    <source>
        <dbReference type="ARBA" id="ARBA00022737"/>
    </source>
</evidence>
<dbReference type="PROSITE" id="PS00330">
    <property type="entry name" value="HEMOLYSIN_CALCIUM"/>
    <property type="match status" value="3"/>
</dbReference>
<dbReference type="GO" id="GO:0031640">
    <property type="term" value="P:killing of cells of another organism"/>
    <property type="evidence" value="ECO:0007669"/>
    <property type="project" value="UniProtKB-KW"/>
</dbReference>
<dbReference type="PANTHER" id="PTHR38340">
    <property type="entry name" value="S-LAYER PROTEIN"/>
    <property type="match status" value="1"/>
</dbReference>
<feature type="domain" description="Peptidase M10 serralysin C-terminal" evidence="7">
    <location>
        <begin position="320"/>
        <end position="463"/>
    </location>
</feature>
<gene>
    <name evidence="8" type="ORF">EV665_101527</name>
</gene>
<evidence type="ECO:0000259" key="7">
    <source>
        <dbReference type="Pfam" id="PF08548"/>
    </source>
</evidence>
<keyword evidence="6" id="KW-0677">Repeat</keyword>
<dbReference type="PRINTS" id="PR00313">
    <property type="entry name" value="CABNDNGRPT"/>
</dbReference>
<evidence type="ECO:0000256" key="4">
    <source>
        <dbReference type="ARBA" id="ARBA00022529"/>
    </source>
</evidence>
<name>A0A4R2D2W7_SHIGR</name>
<keyword evidence="3" id="KW-0964">Secreted</keyword>
<accession>A0A4R2D2W7</accession>
<dbReference type="SUPFAM" id="SSF51120">
    <property type="entry name" value="beta-Roll"/>
    <property type="match status" value="1"/>
</dbReference>
<dbReference type="InterPro" id="IPR023347">
    <property type="entry name" value="Lysozyme_dom_sf"/>
</dbReference>
<dbReference type="Pfam" id="PF00353">
    <property type="entry name" value="HemolysinCabind"/>
    <property type="match status" value="1"/>
</dbReference>
<dbReference type="InterPro" id="IPR023346">
    <property type="entry name" value="Lysozyme-like_dom_sf"/>
</dbReference>
<comment type="subcellular location">
    <subcellularLocation>
        <location evidence="2">Secreted</location>
    </subcellularLocation>
</comment>
<dbReference type="InterPro" id="IPR011049">
    <property type="entry name" value="Serralysin-like_metalloprot_C"/>
</dbReference>
<protein>
    <submittedName>
        <fullName evidence="8">Putative secreted protein (Type I secretion substrate)</fullName>
    </submittedName>
</protein>
<evidence type="ECO:0000256" key="2">
    <source>
        <dbReference type="ARBA" id="ARBA00004613"/>
    </source>
</evidence>
<comment type="caution">
    <text evidence="8">The sequence shown here is derived from an EMBL/GenBank/DDBJ whole genome shotgun (WGS) entry which is preliminary data.</text>
</comment>
<comment type="cofactor">
    <cofactor evidence="1">
        <name>Ca(2+)</name>
        <dbReference type="ChEBI" id="CHEBI:29108"/>
    </cofactor>
</comment>
<dbReference type="Pfam" id="PF08548">
    <property type="entry name" value="Peptidase_M10_C"/>
    <property type="match status" value="1"/>
</dbReference>
<dbReference type="RefSeq" id="WP_133032973.1">
    <property type="nucleotide sequence ID" value="NZ_BAABEI010000012.1"/>
</dbReference>